<proteinExistence type="predicted"/>
<evidence type="ECO:0000313" key="2">
    <source>
        <dbReference type="EMBL" id="EKN66809.1"/>
    </source>
</evidence>
<keyword evidence="1" id="KW-0812">Transmembrane</keyword>
<dbReference type="Proteomes" id="UP000006316">
    <property type="component" value="Unassembled WGS sequence"/>
</dbReference>
<protein>
    <submittedName>
        <fullName evidence="2">Putative exporter of polyketide antibiotics</fullName>
    </submittedName>
</protein>
<feature type="transmembrane region" description="Helical" evidence="1">
    <location>
        <begin position="18"/>
        <end position="37"/>
    </location>
</feature>
<keyword evidence="3" id="KW-1185">Reference proteome</keyword>
<dbReference type="eggNOG" id="COG3559">
    <property type="taxonomic scope" value="Bacteria"/>
</dbReference>
<name>K6DEQ5_9BACI</name>
<keyword evidence="1" id="KW-0472">Membrane</keyword>
<gene>
    <name evidence="2" type="ORF">BABA_14072</name>
</gene>
<sequence length="93" mass="10334">KALFGFPGLILSLEKKMILGWLIGSFVLGLVYGSMFGQMDQFISNNKTVKEIFVGNETAASAIRGNFMVNGLFYSGQYATKFKNSLCWAIEYT</sequence>
<reference evidence="2 3" key="1">
    <citation type="journal article" date="2012" name="Front. Microbiol.">
        <title>Redundancy and modularity in membrane-associated dissimilatory nitrate reduction in Bacillus.</title>
        <authorList>
            <person name="Heylen K."/>
            <person name="Keltjens J."/>
        </authorList>
    </citation>
    <scope>NUCLEOTIDE SEQUENCE [LARGE SCALE GENOMIC DNA]</scope>
    <source>
        <strain evidence="3">LMG 21833T</strain>
    </source>
</reference>
<evidence type="ECO:0000313" key="3">
    <source>
        <dbReference type="Proteomes" id="UP000006316"/>
    </source>
</evidence>
<organism evidence="2 3">
    <name type="scientific">Neobacillus bataviensis LMG 21833</name>
    <dbReference type="NCBI Taxonomy" id="1117379"/>
    <lineage>
        <taxon>Bacteria</taxon>
        <taxon>Bacillati</taxon>
        <taxon>Bacillota</taxon>
        <taxon>Bacilli</taxon>
        <taxon>Bacillales</taxon>
        <taxon>Bacillaceae</taxon>
        <taxon>Neobacillus</taxon>
    </lineage>
</organism>
<accession>K6DEQ5</accession>
<keyword evidence="1" id="KW-1133">Transmembrane helix</keyword>
<evidence type="ECO:0000256" key="1">
    <source>
        <dbReference type="SAM" id="Phobius"/>
    </source>
</evidence>
<feature type="non-terminal residue" evidence="2">
    <location>
        <position position="1"/>
    </location>
</feature>
<dbReference type="AlphaFoldDB" id="K6DEQ5"/>
<comment type="caution">
    <text evidence="2">The sequence shown here is derived from an EMBL/GenBank/DDBJ whole genome shotgun (WGS) entry which is preliminary data.</text>
</comment>
<dbReference type="PATRIC" id="fig|1117379.3.peg.2900"/>
<dbReference type="EMBL" id="AJLS01000105">
    <property type="protein sequence ID" value="EKN66809.1"/>
    <property type="molecule type" value="Genomic_DNA"/>
</dbReference>